<dbReference type="PROSITE" id="PS51029">
    <property type="entry name" value="MADF"/>
    <property type="match status" value="1"/>
</dbReference>
<organism evidence="4 5">
    <name type="scientific">Cinara cedri</name>
    <dbReference type="NCBI Taxonomy" id="506608"/>
    <lineage>
        <taxon>Eukaryota</taxon>
        <taxon>Metazoa</taxon>
        <taxon>Ecdysozoa</taxon>
        <taxon>Arthropoda</taxon>
        <taxon>Hexapoda</taxon>
        <taxon>Insecta</taxon>
        <taxon>Pterygota</taxon>
        <taxon>Neoptera</taxon>
        <taxon>Paraneoptera</taxon>
        <taxon>Hemiptera</taxon>
        <taxon>Sternorrhyncha</taxon>
        <taxon>Aphidomorpha</taxon>
        <taxon>Aphidoidea</taxon>
        <taxon>Aphididae</taxon>
        <taxon>Lachninae</taxon>
        <taxon>Cinara</taxon>
    </lineage>
</organism>
<dbReference type="CDD" id="cd00167">
    <property type="entry name" value="SANT"/>
    <property type="match status" value="1"/>
</dbReference>
<dbReference type="InterPro" id="IPR006578">
    <property type="entry name" value="MADF-dom"/>
</dbReference>
<dbReference type="SMART" id="SM00595">
    <property type="entry name" value="MADF"/>
    <property type="match status" value="1"/>
</dbReference>
<dbReference type="PANTHER" id="PTHR12243">
    <property type="entry name" value="MADF DOMAIN TRANSCRIPTION FACTOR"/>
    <property type="match status" value="1"/>
</dbReference>
<proteinExistence type="predicted"/>
<dbReference type="Pfam" id="PF10545">
    <property type="entry name" value="MADF_DNA_bdg"/>
    <property type="match status" value="1"/>
</dbReference>
<feature type="compositionally biased region" description="Basic and acidic residues" evidence="1">
    <location>
        <begin position="162"/>
        <end position="174"/>
    </location>
</feature>
<dbReference type="AlphaFoldDB" id="A0A5E4N237"/>
<feature type="region of interest" description="Disordered" evidence="1">
    <location>
        <begin position="263"/>
        <end position="284"/>
    </location>
</feature>
<dbReference type="GO" id="GO:0005634">
    <property type="term" value="C:nucleus"/>
    <property type="evidence" value="ECO:0007669"/>
    <property type="project" value="TreeGrafter"/>
</dbReference>
<dbReference type="InterPro" id="IPR001005">
    <property type="entry name" value="SANT/Myb"/>
</dbReference>
<gene>
    <name evidence="4" type="ORF">CINCED_3A009032</name>
</gene>
<dbReference type="GO" id="GO:0006357">
    <property type="term" value="P:regulation of transcription by RNA polymerase II"/>
    <property type="evidence" value="ECO:0007669"/>
    <property type="project" value="TreeGrafter"/>
</dbReference>
<evidence type="ECO:0000313" key="4">
    <source>
        <dbReference type="EMBL" id="VVC38739.1"/>
    </source>
</evidence>
<dbReference type="PROSITE" id="PS50090">
    <property type="entry name" value="MYB_LIKE"/>
    <property type="match status" value="1"/>
</dbReference>
<evidence type="ECO:0000259" key="2">
    <source>
        <dbReference type="PROSITE" id="PS50090"/>
    </source>
</evidence>
<keyword evidence="5" id="KW-1185">Reference proteome</keyword>
<dbReference type="Proteomes" id="UP000325440">
    <property type="component" value="Unassembled WGS sequence"/>
</dbReference>
<reference evidence="4 5" key="1">
    <citation type="submission" date="2019-08" db="EMBL/GenBank/DDBJ databases">
        <authorList>
            <person name="Alioto T."/>
            <person name="Alioto T."/>
            <person name="Gomez Garrido J."/>
        </authorList>
    </citation>
    <scope>NUCLEOTIDE SEQUENCE [LARGE SCALE GENOMIC DNA]</scope>
</reference>
<dbReference type="InterPro" id="IPR039353">
    <property type="entry name" value="TF_Adf1"/>
</dbReference>
<sequence>MSPPSTTVVIASVTEVVEADRKHYKQPTTSIDLQQCIWSEVIFYRKFRTSKIRINMSFTELEDISLVETIKSFEVLYKIGHEKYSDIAFKSIVWKGIAATLGKTVNQCKKRWRNIKASYIKNKLNLESTGKSSNYWPIHDYVTFLDGDYLNQKVNSSVSNKGTKENELEEHRSNDNASHNDILALRTENNTPPSGSHIKNHAHAEDQTAIDLAKDIKEMNSLSDNNASFTIKIQNKDKATLNIKIDKEKGQFEDCNNVKVEDKYEQTTSQRPQPSTSDAVPSNVTMSSAQLKQLNEINKMYNLLKQFEMINEKIETVKSLDLFFKSVLADLDKFCPQAIDDVKLKILNCVSDVKGLYLNSDISSDSPASFSSIEENIILNNSMLNIKPETTKSTELFLKSVMVDMKDFCNVAMADAKIRILKCVSEVRDTVYPVNLSETSSNLNRNSNNLPMEARPNIQSTIVPTGQYRNGVQPPYNMMVLPIYCYHNLHPTRHYQ</sequence>
<name>A0A5E4N237_9HEMI</name>
<dbReference type="OrthoDB" id="5803771at2759"/>
<dbReference type="PANTHER" id="PTHR12243:SF67">
    <property type="entry name" value="COREPRESSOR OF PANGOLIN, ISOFORM A-RELATED"/>
    <property type="match status" value="1"/>
</dbReference>
<feature type="region of interest" description="Disordered" evidence="1">
    <location>
        <begin position="156"/>
        <end position="180"/>
    </location>
</feature>
<feature type="domain" description="Myb-like" evidence="2">
    <location>
        <begin position="57"/>
        <end position="116"/>
    </location>
</feature>
<feature type="domain" description="MADF" evidence="3">
    <location>
        <begin position="65"/>
        <end position="150"/>
    </location>
</feature>
<protein>
    <submittedName>
        <fullName evidence="4">MADF domain,Myb-like domain</fullName>
    </submittedName>
</protein>
<feature type="compositionally biased region" description="Polar residues" evidence="1">
    <location>
        <begin position="266"/>
        <end position="284"/>
    </location>
</feature>
<evidence type="ECO:0000259" key="3">
    <source>
        <dbReference type="PROSITE" id="PS51029"/>
    </source>
</evidence>
<dbReference type="EMBL" id="CABPRJ010001495">
    <property type="protein sequence ID" value="VVC38739.1"/>
    <property type="molecule type" value="Genomic_DNA"/>
</dbReference>
<accession>A0A5E4N237</accession>
<evidence type="ECO:0000256" key="1">
    <source>
        <dbReference type="SAM" id="MobiDB-lite"/>
    </source>
</evidence>
<dbReference type="GO" id="GO:0005667">
    <property type="term" value="C:transcription regulator complex"/>
    <property type="evidence" value="ECO:0007669"/>
    <property type="project" value="TreeGrafter"/>
</dbReference>
<evidence type="ECO:0000313" key="5">
    <source>
        <dbReference type="Proteomes" id="UP000325440"/>
    </source>
</evidence>
<dbReference type="Gene3D" id="1.10.10.60">
    <property type="entry name" value="Homeodomain-like"/>
    <property type="match status" value="1"/>
</dbReference>